<dbReference type="Proteomes" id="UP001500063">
    <property type="component" value="Unassembled WGS sequence"/>
</dbReference>
<keyword evidence="4" id="KW-1185">Reference proteome</keyword>
<evidence type="ECO:0000256" key="1">
    <source>
        <dbReference type="SAM" id="SignalP"/>
    </source>
</evidence>
<dbReference type="EMBL" id="BAAABW010000025">
    <property type="protein sequence ID" value="GAA0362972.1"/>
    <property type="molecule type" value="Genomic_DNA"/>
</dbReference>
<dbReference type="Gene3D" id="2.80.10.50">
    <property type="match status" value="3"/>
</dbReference>
<accession>A0ABN0XFQ5</accession>
<feature type="signal peptide" evidence="1">
    <location>
        <begin position="1"/>
        <end position="28"/>
    </location>
</feature>
<evidence type="ECO:0000313" key="3">
    <source>
        <dbReference type="EMBL" id="GAA0362972.1"/>
    </source>
</evidence>
<dbReference type="InterPro" id="IPR035992">
    <property type="entry name" value="Ricin_B-like_lectins"/>
</dbReference>
<protein>
    <recommendedName>
        <fullName evidence="2">Ricin B lectin domain-containing protein</fullName>
    </recommendedName>
</protein>
<organism evidence="3 4">
    <name type="scientific">Streptomyces blastmyceticus</name>
    <dbReference type="NCBI Taxonomy" id="68180"/>
    <lineage>
        <taxon>Bacteria</taxon>
        <taxon>Bacillati</taxon>
        <taxon>Actinomycetota</taxon>
        <taxon>Actinomycetes</taxon>
        <taxon>Kitasatosporales</taxon>
        <taxon>Streptomycetaceae</taxon>
        <taxon>Streptomyces</taxon>
    </lineage>
</organism>
<dbReference type="PROSITE" id="PS51257">
    <property type="entry name" value="PROKAR_LIPOPROTEIN"/>
    <property type="match status" value="1"/>
</dbReference>
<dbReference type="SMART" id="SM00458">
    <property type="entry name" value="RICIN"/>
    <property type="match status" value="1"/>
</dbReference>
<feature type="domain" description="Ricin B lectin" evidence="2">
    <location>
        <begin position="40"/>
        <end position="183"/>
    </location>
</feature>
<name>A0ABN0XFQ5_9ACTN</name>
<dbReference type="RefSeq" id="WP_344120424.1">
    <property type="nucleotide sequence ID" value="NZ_BAAABW010000025.1"/>
</dbReference>
<evidence type="ECO:0000313" key="4">
    <source>
        <dbReference type="Proteomes" id="UP001500063"/>
    </source>
</evidence>
<evidence type="ECO:0000259" key="2">
    <source>
        <dbReference type="SMART" id="SM00458"/>
    </source>
</evidence>
<gene>
    <name evidence="3" type="ORF">GCM10010319_45870</name>
</gene>
<dbReference type="InterPro" id="IPR000772">
    <property type="entry name" value="Ricin_B_lectin"/>
</dbReference>
<dbReference type="Pfam" id="PF14200">
    <property type="entry name" value="RicinB_lectin_2"/>
    <property type="match status" value="2"/>
</dbReference>
<comment type="caution">
    <text evidence="3">The sequence shown here is derived from an EMBL/GenBank/DDBJ whole genome shotgun (WGS) entry which is preliminary data.</text>
</comment>
<dbReference type="PROSITE" id="PS50231">
    <property type="entry name" value="RICIN_B_LECTIN"/>
    <property type="match status" value="1"/>
</dbReference>
<dbReference type="CDD" id="cd00161">
    <property type="entry name" value="beta-trefoil_Ricin-like"/>
    <property type="match status" value="1"/>
</dbReference>
<dbReference type="SUPFAM" id="SSF50370">
    <property type="entry name" value="Ricin B-like lectins"/>
    <property type="match status" value="1"/>
</dbReference>
<sequence>MMARIVRAALAVGTIFTALVGCAATAHAEGSTSFSVAATETVVRLEASHSGKCLDLNNVNPGKTKNGAHALQWECDGTNGQQWRVIPANNSSFEIRSVASGKCLEVENSGTQAGATIQQWDCNGGKNMRWSMVLVDQRQKLFQLRPTHTEERCLDVYDAGTGNGATVQQWYCNQTAAQLWRILPVS</sequence>
<reference evidence="3 4" key="1">
    <citation type="journal article" date="2019" name="Int. J. Syst. Evol. Microbiol.">
        <title>The Global Catalogue of Microorganisms (GCM) 10K type strain sequencing project: providing services to taxonomists for standard genome sequencing and annotation.</title>
        <authorList>
            <consortium name="The Broad Institute Genomics Platform"/>
            <consortium name="The Broad Institute Genome Sequencing Center for Infectious Disease"/>
            <person name="Wu L."/>
            <person name="Ma J."/>
        </authorList>
    </citation>
    <scope>NUCLEOTIDE SEQUENCE [LARGE SCALE GENOMIC DNA]</scope>
    <source>
        <strain evidence="3 4">JCM 4565</strain>
    </source>
</reference>
<feature type="chain" id="PRO_5047513130" description="Ricin B lectin domain-containing protein" evidence="1">
    <location>
        <begin position="29"/>
        <end position="186"/>
    </location>
</feature>
<proteinExistence type="predicted"/>
<keyword evidence="1" id="KW-0732">Signal</keyword>